<feature type="compositionally biased region" description="Basic and acidic residues" evidence="1">
    <location>
        <begin position="197"/>
        <end position="209"/>
    </location>
</feature>
<name>A0A7R9D8X7_TIMCR</name>
<evidence type="ECO:0000313" key="2">
    <source>
        <dbReference type="EMBL" id="CAD7410280.1"/>
    </source>
</evidence>
<proteinExistence type="predicted"/>
<gene>
    <name evidence="2" type="ORF">TCEB3V08_LOCUS10417</name>
</gene>
<feature type="region of interest" description="Disordered" evidence="1">
    <location>
        <begin position="183"/>
        <end position="262"/>
    </location>
</feature>
<organism evidence="2">
    <name type="scientific">Timema cristinae</name>
    <name type="common">Walking stick</name>
    <dbReference type="NCBI Taxonomy" id="61476"/>
    <lineage>
        <taxon>Eukaryota</taxon>
        <taxon>Metazoa</taxon>
        <taxon>Ecdysozoa</taxon>
        <taxon>Arthropoda</taxon>
        <taxon>Hexapoda</taxon>
        <taxon>Insecta</taxon>
        <taxon>Pterygota</taxon>
        <taxon>Neoptera</taxon>
        <taxon>Polyneoptera</taxon>
        <taxon>Phasmatodea</taxon>
        <taxon>Timematodea</taxon>
        <taxon>Timematoidea</taxon>
        <taxon>Timematidae</taxon>
        <taxon>Timema</taxon>
    </lineage>
</organism>
<dbReference type="AlphaFoldDB" id="A0A7R9D8X7"/>
<reference evidence="2" key="1">
    <citation type="submission" date="2020-11" db="EMBL/GenBank/DDBJ databases">
        <authorList>
            <person name="Tran Van P."/>
        </authorList>
    </citation>
    <scope>NUCLEOTIDE SEQUENCE</scope>
</reference>
<evidence type="ECO:0000256" key="1">
    <source>
        <dbReference type="SAM" id="MobiDB-lite"/>
    </source>
</evidence>
<dbReference type="EMBL" id="OC321581">
    <property type="protein sequence ID" value="CAD7410280.1"/>
    <property type="molecule type" value="Genomic_DNA"/>
</dbReference>
<feature type="compositionally biased region" description="Basic and acidic residues" evidence="1">
    <location>
        <begin position="234"/>
        <end position="246"/>
    </location>
</feature>
<protein>
    <submittedName>
        <fullName evidence="2">Uncharacterized protein</fullName>
    </submittedName>
</protein>
<accession>A0A7R9D8X7</accession>
<sequence>MGGQRLEFKSCWEYRARQLSTLYWNSKPVSCLDNSVTDAIIKGTKQISSPDRDSNLDLPVLSSRAQHDKCVSQLRHRGGFPLIQVEYSKNIEKKKLNLSPRIQSDNKFSVTTWSVARGVFMSIQNSLGITGGARPQAQKHDLMMTNSPRPETNIHYLYRHGVSQLEVDPVSVERHIGVDPRLVGTSTAMAPTCDSKQLLEKTAQPERGLEPSTDILSSISAPEQKALMPFLASRPRDPQDRSDPKKPRSSKKARWWPPGNKPEAFTTPEQIVGIRLLEKIVLWPCLGTVSARYQPSLYDGTCINSANTGLFVLVVELPEPADLTEPQPEIVQFKPGLYNKFEAISVVVAHADKVSFLGVVLQAVSGCQHMQRRYHYSPTPVD</sequence>